<keyword evidence="4" id="KW-1185">Reference proteome</keyword>
<evidence type="ECO:0008006" key="5">
    <source>
        <dbReference type="Google" id="ProtNLM"/>
    </source>
</evidence>
<evidence type="ECO:0000256" key="2">
    <source>
        <dbReference type="SAM" id="Phobius"/>
    </source>
</evidence>
<dbReference type="Proteomes" id="UP001432027">
    <property type="component" value="Unassembled WGS sequence"/>
</dbReference>
<dbReference type="PANTHER" id="PTHR34851:SF5">
    <property type="entry name" value="MARVEL DOMAIN-CONTAINING PROTEIN"/>
    <property type="match status" value="1"/>
</dbReference>
<keyword evidence="2" id="KW-0472">Membrane</keyword>
<dbReference type="Pfam" id="PF25093">
    <property type="entry name" value="DUF7807"/>
    <property type="match status" value="1"/>
</dbReference>
<dbReference type="EMBL" id="BTSX01000004">
    <property type="protein sequence ID" value="GMS96486.1"/>
    <property type="molecule type" value="Genomic_DNA"/>
</dbReference>
<evidence type="ECO:0000313" key="4">
    <source>
        <dbReference type="Proteomes" id="UP001432027"/>
    </source>
</evidence>
<feature type="region of interest" description="Disordered" evidence="1">
    <location>
        <begin position="244"/>
        <end position="264"/>
    </location>
</feature>
<gene>
    <name evidence="3" type="ORF">PENTCL1PPCAC_18661</name>
</gene>
<evidence type="ECO:0000256" key="1">
    <source>
        <dbReference type="SAM" id="MobiDB-lite"/>
    </source>
</evidence>
<accession>A0AAV5TQ65</accession>
<name>A0AAV5TQ65_9BILA</name>
<feature type="compositionally biased region" description="Polar residues" evidence="1">
    <location>
        <begin position="245"/>
        <end position="255"/>
    </location>
</feature>
<keyword evidence="2" id="KW-1133">Transmembrane helix</keyword>
<feature type="transmembrane region" description="Helical" evidence="2">
    <location>
        <begin position="163"/>
        <end position="184"/>
    </location>
</feature>
<evidence type="ECO:0000313" key="3">
    <source>
        <dbReference type="EMBL" id="GMS96486.1"/>
    </source>
</evidence>
<feature type="transmembrane region" description="Helical" evidence="2">
    <location>
        <begin position="64"/>
        <end position="85"/>
    </location>
</feature>
<keyword evidence="2" id="KW-0812">Transmembrane</keyword>
<feature type="transmembrane region" description="Helical" evidence="2">
    <location>
        <begin position="97"/>
        <end position="122"/>
    </location>
</feature>
<feature type="non-terminal residue" evidence="3">
    <location>
        <position position="1"/>
    </location>
</feature>
<sequence>FIRQLVPPFKAGSANKKMQLPGHGRFCCGFSITLGSRILATISGFMALIQMFMVIFFYNWKSYWLMNIASLLYCLASMLASDLVYQSIRTRRALLMSPMILISIINVVALTIALIICILTAFGVHTIIYDNIENCYKNDLDCKQWFDTLFLEDWQAYVQSTGFWTAFSDFFIVLFAIWVIIVHFDCFRTLKAGEGYPTAHYHGNDNITVPIYPTHPAPSYDAATHAATANPAPAYPGAPYDIPPSYTNQTATTADETPVKVPLP</sequence>
<organism evidence="3 4">
    <name type="scientific">Pristionchus entomophagus</name>
    <dbReference type="NCBI Taxonomy" id="358040"/>
    <lineage>
        <taxon>Eukaryota</taxon>
        <taxon>Metazoa</taxon>
        <taxon>Ecdysozoa</taxon>
        <taxon>Nematoda</taxon>
        <taxon>Chromadorea</taxon>
        <taxon>Rhabditida</taxon>
        <taxon>Rhabditina</taxon>
        <taxon>Diplogasteromorpha</taxon>
        <taxon>Diplogasteroidea</taxon>
        <taxon>Neodiplogasteridae</taxon>
        <taxon>Pristionchus</taxon>
    </lineage>
</organism>
<dbReference type="AlphaFoldDB" id="A0AAV5TQ65"/>
<protein>
    <recommendedName>
        <fullName evidence="5">MARVEL domain-containing protein</fullName>
    </recommendedName>
</protein>
<dbReference type="PANTHER" id="PTHR34851">
    <property type="entry name" value="PROTEIN CBG05235-RELATED"/>
    <property type="match status" value="1"/>
</dbReference>
<proteinExistence type="predicted"/>
<reference evidence="3" key="1">
    <citation type="submission" date="2023-10" db="EMBL/GenBank/DDBJ databases">
        <title>Genome assembly of Pristionchus species.</title>
        <authorList>
            <person name="Yoshida K."/>
            <person name="Sommer R.J."/>
        </authorList>
    </citation>
    <scope>NUCLEOTIDE SEQUENCE</scope>
    <source>
        <strain evidence="3">RS0144</strain>
    </source>
</reference>
<comment type="caution">
    <text evidence="3">The sequence shown here is derived from an EMBL/GenBank/DDBJ whole genome shotgun (WGS) entry which is preliminary data.</text>
</comment>
<dbReference type="InterPro" id="IPR056709">
    <property type="entry name" value="DUF7807"/>
</dbReference>